<evidence type="ECO:0000313" key="2">
    <source>
        <dbReference type="Proteomes" id="UP001060085"/>
    </source>
</evidence>
<reference evidence="2" key="1">
    <citation type="journal article" date="2023" name="Nat. Plants">
        <title>Single-cell RNA sequencing provides a high-resolution roadmap for understanding the multicellular compartmentation of specialized metabolism.</title>
        <authorList>
            <person name="Sun S."/>
            <person name="Shen X."/>
            <person name="Li Y."/>
            <person name="Li Y."/>
            <person name="Wang S."/>
            <person name="Li R."/>
            <person name="Zhang H."/>
            <person name="Shen G."/>
            <person name="Guo B."/>
            <person name="Wei J."/>
            <person name="Xu J."/>
            <person name="St-Pierre B."/>
            <person name="Chen S."/>
            <person name="Sun C."/>
        </authorList>
    </citation>
    <scope>NUCLEOTIDE SEQUENCE [LARGE SCALE GENOMIC DNA]</scope>
</reference>
<accession>A0ACC0CB02</accession>
<dbReference type="EMBL" id="CM044701">
    <property type="protein sequence ID" value="KAI5682032.1"/>
    <property type="molecule type" value="Genomic_DNA"/>
</dbReference>
<proteinExistence type="predicted"/>
<comment type="caution">
    <text evidence="1">The sequence shown here is derived from an EMBL/GenBank/DDBJ whole genome shotgun (WGS) entry which is preliminary data.</text>
</comment>
<evidence type="ECO:0000313" key="1">
    <source>
        <dbReference type="EMBL" id="KAI5682032.1"/>
    </source>
</evidence>
<gene>
    <name evidence="1" type="ORF">M9H77_03260</name>
</gene>
<organism evidence="1 2">
    <name type="scientific">Catharanthus roseus</name>
    <name type="common">Madagascar periwinkle</name>
    <name type="synonym">Vinca rosea</name>
    <dbReference type="NCBI Taxonomy" id="4058"/>
    <lineage>
        <taxon>Eukaryota</taxon>
        <taxon>Viridiplantae</taxon>
        <taxon>Streptophyta</taxon>
        <taxon>Embryophyta</taxon>
        <taxon>Tracheophyta</taxon>
        <taxon>Spermatophyta</taxon>
        <taxon>Magnoliopsida</taxon>
        <taxon>eudicotyledons</taxon>
        <taxon>Gunneridae</taxon>
        <taxon>Pentapetalae</taxon>
        <taxon>asterids</taxon>
        <taxon>lamiids</taxon>
        <taxon>Gentianales</taxon>
        <taxon>Apocynaceae</taxon>
        <taxon>Rauvolfioideae</taxon>
        <taxon>Vinceae</taxon>
        <taxon>Catharanthinae</taxon>
        <taxon>Catharanthus</taxon>
    </lineage>
</organism>
<keyword evidence="2" id="KW-1185">Reference proteome</keyword>
<protein>
    <submittedName>
        <fullName evidence="1">Uncharacterized protein</fullName>
    </submittedName>
</protein>
<dbReference type="Proteomes" id="UP001060085">
    <property type="component" value="Linkage Group LG01"/>
</dbReference>
<sequence>MEAVLSSQMSSSQNMENHIELIAKRILEEPLSHIPSNTAPLQDVEEQLITFPMFMDDDDRTAQEPRSPLPKDFNNFYRIQVKWKKGVLNSFTSVTKRRNRAPFSRDLSQIVGLTLALLVGSEFFGTSKPKTYSDENSPRKVSANSRWNSGGNPNRAKKRVNFGGRKNNPNQLGASSLLRVEDNDEADESYNPSDDEEDEASAQNTIPMDTFQTEMQTAFELLRINQEVQGMQLTEIVQFTRRYADELAHRRASIDHQKVMLAYLCQRFMPDQGSIRGGGMDFGPR</sequence>
<name>A0ACC0CB02_CATRO</name>